<dbReference type="Proteomes" id="UP000760860">
    <property type="component" value="Unassembled WGS sequence"/>
</dbReference>
<evidence type="ECO:0000313" key="2">
    <source>
        <dbReference type="EMBL" id="KAG3226613.1"/>
    </source>
</evidence>
<feature type="region of interest" description="Disordered" evidence="1">
    <location>
        <begin position="59"/>
        <end position="80"/>
    </location>
</feature>
<organism evidence="2 3">
    <name type="scientific">Phytophthora cactorum</name>
    <dbReference type="NCBI Taxonomy" id="29920"/>
    <lineage>
        <taxon>Eukaryota</taxon>
        <taxon>Sar</taxon>
        <taxon>Stramenopiles</taxon>
        <taxon>Oomycota</taxon>
        <taxon>Peronosporomycetes</taxon>
        <taxon>Peronosporales</taxon>
        <taxon>Peronosporaceae</taxon>
        <taxon>Phytophthora</taxon>
    </lineage>
</organism>
<protein>
    <submittedName>
        <fullName evidence="2">Uncharacterized protein</fullName>
    </submittedName>
</protein>
<comment type="caution">
    <text evidence="2">The sequence shown here is derived from an EMBL/GenBank/DDBJ whole genome shotgun (WGS) entry which is preliminary data.</text>
</comment>
<evidence type="ECO:0000256" key="1">
    <source>
        <dbReference type="SAM" id="MobiDB-lite"/>
    </source>
</evidence>
<name>A0A8T1IR77_9STRA</name>
<reference evidence="2" key="1">
    <citation type="submission" date="2018-05" db="EMBL/GenBank/DDBJ databases">
        <title>Effector identification in a new, highly contiguous assembly of the strawberry crown rot pathogen Phytophthora cactorum.</title>
        <authorList>
            <person name="Armitage A.D."/>
            <person name="Nellist C.F."/>
            <person name="Bates H."/>
            <person name="Vickerstaff R.J."/>
            <person name="Harrison R.J."/>
        </authorList>
    </citation>
    <scope>NUCLEOTIDE SEQUENCE</scope>
    <source>
        <strain evidence="2">P421</strain>
    </source>
</reference>
<evidence type="ECO:0000313" key="3">
    <source>
        <dbReference type="Proteomes" id="UP000760860"/>
    </source>
</evidence>
<gene>
    <name evidence="2" type="ORF">PC129_g2796</name>
</gene>
<proteinExistence type="predicted"/>
<sequence>MVAPSQQSMCGEDRTYEVNSVVAVTPTGISAVAGPVFELPRAPDSPDLVNGSTIVVPRRECQNSQEVGMSSGDLETQEQA</sequence>
<dbReference type="EMBL" id="RCMV01000053">
    <property type="protein sequence ID" value="KAG3226613.1"/>
    <property type="molecule type" value="Genomic_DNA"/>
</dbReference>
<dbReference type="AlphaFoldDB" id="A0A8T1IR77"/>
<feature type="compositionally biased region" description="Polar residues" evidence="1">
    <location>
        <begin position="62"/>
        <end position="80"/>
    </location>
</feature>
<accession>A0A8T1IR77</accession>